<reference evidence="2" key="1">
    <citation type="journal article" date="2021" name="IMA Fungus">
        <title>Genomic characterization of three marine fungi, including Emericellopsis atlantica sp. nov. with signatures of a generalist lifestyle and marine biomass degradation.</title>
        <authorList>
            <person name="Hagestad O.C."/>
            <person name="Hou L."/>
            <person name="Andersen J.H."/>
            <person name="Hansen E.H."/>
            <person name="Altermark B."/>
            <person name="Li C."/>
            <person name="Kuhnert E."/>
            <person name="Cox R.J."/>
            <person name="Crous P.W."/>
            <person name="Spatafora J.W."/>
            <person name="Lail K."/>
            <person name="Amirebrahimi M."/>
            <person name="Lipzen A."/>
            <person name="Pangilinan J."/>
            <person name="Andreopoulos W."/>
            <person name="Hayes R.D."/>
            <person name="Ng V."/>
            <person name="Grigoriev I.V."/>
            <person name="Jackson S.A."/>
            <person name="Sutton T.D.S."/>
            <person name="Dobson A.D.W."/>
            <person name="Rama T."/>
        </authorList>
    </citation>
    <scope>NUCLEOTIDE SEQUENCE</scope>
    <source>
        <strain evidence="2">TRa3180A</strain>
    </source>
</reference>
<evidence type="ECO:0000256" key="1">
    <source>
        <dbReference type="SAM" id="SignalP"/>
    </source>
</evidence>
<comment type="caution">
    <text evidence="2">The sequence shown here is derived from an EMBL/GenBank/DDBJ whole genome shotgun (WGS) entry which is preliminary data.</text>
</comment>
<dbReference type="Proteomes" id="UP000887226">
    <property type="component" value="Unassembled WGS sequence"/>
</dbReference>
<protein>
    <recommendedName>
        <fullName evidence="4">Secreted protein</fullName>
    </recommendedName>
</protein>
<keyword evidence="1" id="KW-0732">Signal</keyword>
<sequence length="72" mass="8094">MHKLIVLWIRDYGCARRLLLSLILLSSSAKCCSLPSLPSHLISFSVVTTSYSQEQHCSPTNELSVKNIPRHN</sequence>
<proteinExistence type="predicted"/>
<dbReference type="AlphaFoldDB" id="A0A9P7Z4H6"/>
<keyword evidence="3" id="KW-1185">Reference proteome</keyword>
<evidence type="ECO:0000313" key="3">
    <source>
        <dbReference type="Proteomes" id="UP000887226"/>
    </source>
</evidence>
<name>A0A9P7Z4H6_9HELO</name>
<feature type="signal peptide" evidence="1">
    <location>
        <begin position="1"/>
        <end position="33"/>
    </location>
</feature>
<evidence type="ECO:0008006" key="4">
    <source>
        <dbReference type="Google" id="ProtNLM"/>
    </source>
</evidence>
<evidence type="ECO:0000313" key="2">
    <source>
        <dbReference type="EMBL" id="KAG9244760.1"/>
    </source>
</evidence>
<dbReference type="EMBL" id="MU253885">
    <property type="protein sequence ID" value="KAG9244760.1"/>
    <property type="molecule type" value="Genomic_DNA"/>
</dbReference>
<gene>
    <name evidence="2" type="ORF">BJ878DRAFT_504619</name>
</gene>
<feature type="chain" id="PRO_5040307273" description="Secreted protein" evidence="1">
    <location>
        <begin position="34"/>
        <end position="72"/>
    </location>
</feature>
<accession>A0A9P7Z4H6</accession>
<organism evidence="2 3">
    <name type="scientific">Calycina marina</name>
    <dbReference type="NCBI Taxonomy" id="1763456"/>
    <lineage>
        <taxon>Eukaryota</taxon>
        <taxon>Fungi</taxon>
        <taxon>Dikarya</taxon>
        <taxon>Ascomycota</taxon>
        <taxon>Pezizomycotina</taxon>
        <taxon>Leotiomycetes</taxon>
        <taxon>Helotiales</taxon>
        <taxon>Pezizellaceae</taxon>
        <taxon>Calycina</taxon>
    </lineage>
</organism>